<feature type="transmembrane region" description="Helical" evidence="1">
    <location>
        <begin position="261"/>
        <end position="282"/>
    </location>
</feature>
<evidence type="ECO:0000256" key="1">
    <source>
        <dbReference type="SAM" id="Phobius"/>
    </source>
</evidence>
<accession>A0A096BGP5</accession>
<feature type="transmembrane region" description="Helical" evidence="1">
    <location>
        <begin position="121"/>
        <end position="144"/>
    </location>
</feature>
<dbReference type="AlphaFoldDB" id="A0A096BGP5"/>
<feature type="transmembrane region" description="Helical" evidence="1">
    <location>
        <begin position="196"/>
        <end position="221"/>
    </location>
</feature>
<keyword evidence="1" id="KW-1133">Transmembrane helix</keyword>
<name>A0A096BGP5_9FIRM</name>
<keyword evidence="1" id="KW-0472">Membrane</keyword>
<protein>
    <submittedName>
        <fullName evidence="2">Uncharacterized protein</fullName>
    </submittedName>
</protein>
<feature type="transmembrane region" description="Helical" evidence="1">
    <location>
        <begin position="96"/>
        <end position="115"/>
    </location>
</feature>
<gene>
    <name evidence="2" type="ORF">Y919_06570</name>
</gene>
<reference evidence="2 3" key="1">
    <citation type="submission" date="2013-12" db="EMBL/GenBank/DDBJ databases">
        <title>Draft genome sequence of Caloranaerobacter sp. H53214.</title>
        <authorList>
            <person name="Jiang L.J."/>
            <person name="Shao Z.Z."/>
            <person name="Long M.N."/>
        </authorList>
    </citation>
    <scope>NUCLEOTIDE SEQUENCE [LARGE SCALE GENOMIC DNA]</scope>
    <source>
        <strain evidence="2 3">H53214</strain>
    </source>
</reference>
<organism evidence="2 3">
    <name type="scientific">Caloranaerobacter azorensis H53214</name>
    <dbReference type="NCBI Taxonomy" id="1156417"/>
    <lineage>
        <taxon>Bacteria</taxon>
        <taxon>Bacillati</taxon>
        <taxon>Bacillota</taxon>
        <taxon>Tissierellia</taxon>
        <taxon>Tissierellales</taxon>
        <taxon>Thermohalobacteraceae</taxon>
        <taxon>Caloranaerobacter</taxon>
    </lineage>
</organism>
<feature type="transmembrane region" description="Helical" evidence="1">
    <location>
        <begin position="228"/>
        <end position="255"/>
    </location>
</feature>
<dbReference type="Proteomes" id="UP000029622">
    <property type="component" value="Unassembled WGS sequence"/>
</dbReference>
<evidence type="ECO:0000313" key="3">
    <source>
        <dbReference type="Proteomes" id="UP000029622"/>
    </source>
</evidence>
<dbReference type="EMBL" id="AZTB01000028">
    <property type="protein sequence ID" value="KGG80375.1"/>
    <property type="molecule type" value="Genomic_DNA"/>
</dbReference>
<sequence>MVKFRKTISLLTLCIIILSFIAASYGILSDNGNGQYEYKSIHGKTISIYGKGLYKNDSVSVASQAIAQDIVTIILGIPLLIISLYLSRKGLIKGRLLLTGTLGYFLYTYTSYSFLSMYNSLFLIYVMLMSLSFFAFTLAMMSFDIQDLSLYFDEKLPVKFLGCFLIFIAFSIGMMWLGRIVPSLINNTLPNGLEHYATLVIQALDLGFLVPTGIISGILVIKKKAIGYLLASVVIIKSITMLSAITAMIIGQIHVGIKVNFVEIVLFPLFNLLVIYCMTLIMKSVKEPRYE</sequence>
<feature type="transmembrane region" description="Helical" evidence="1">
    <location>
        <begin position="65"/>
        <end position="84"/>
    </location>
</feature>
<comment type="caution">
    <text evidence="2">The sequence shown here is derived from an EMBL/GenBank/DDBJ whole genome shotgun (WGS) entry which is preliminary data.</text>
</comment>
<feature type="transmembrane region" description="Helical" evidence="1">
    <location>
        <begin position="7"/>
        <end position="28"/>
    </location>
</feature>
<dbReference type="STRING" id="1156417.Y919_06570"/>
<keyword evidence="1" id="KW-0812">Transmembrane</keyword>
<feature type="transmembrane region" description="Helical" evidence="1">
    <location>
        <begin position="156"/>
        <end position="176"/>
    </location>
</feature>
<evidence type="ECO:0000313" key="2">
    <source>
        <dbReference type="EMBL" id="KGG80375.1"/>
    </source>
</evidence>
<proteinExistence type="predicted"/>